<organism evidence="3 4">
    <name type="scientific">Paramagnetospirillum marisnigri</name>
    <dbReference type="NCBI Taxonomy" id="1285242"/>
    <lineage>
        <taxon>Bacteria</taxon>
        <taxon>Pseudomonadati</taxon>
        <taxon>Pseudomonadota</taxon>
        <taxon>Alphaproteobacteria</taxon>
        <taxon>Rhodospirillales</taxon>
        <taxon>Magnetospirillaceae</taxon>
        <taxon>Paramagnetospirillum</taxon>
    </lineage>
</organism>
<accession>A0A178MJT7</accession>
<dbReference type="Proteomes" id="UP000078428">
    <property type="component" value="Unassembled WGS sequence"/>
</dbReference>
<dbReference type="Gene3D" id="3.40.50.720">
    <property type="entry name" value="NAD(P)-binding Rossmann-like Domain"/>
    <property type="match status" value="1"/>
</dbReference>
<proteinExistence type="predicted"/>
<evidence type="ECO:0000259" key="2">
    <source>
        <dbReference type="PROSITE" id="PS51201"/>
    </source>
</evidence>
<keyword evidence="1" id="KW-0812">Transmembrane</keyword>
<keyword evidence="4" id="KW-1185">Reference proteome</keyword>
<dbReference type="PANTHER" id="PTHR43833:SF11">
    <property type="entry name" value="VOLTAGE-GATED POTASSIUM CHANNEL KCH"/>
    <property type="match status" value="1"/>
</dbReference>
<dbReference type="InterPro" id="IPR036291">
    <property type="entry name" value="NAD(P)-bd_dom_sf"/>
</dbReference>
<dbReference type="OrthoDB" id="4228364at2"/>
<sequence length="596" mass="65416">MRRTIVAIGDAGDERDLSKNMDKILENIKFERDYTRKIKAFFRIGISILAFLLGWWGYIQGHKGGLGPTDLIQYAYQAIQLLTFNMPADAVRADLPWQLQVARFALPGLALYTTVGTYLDYARRPLRTFWSFRRKDHIIVVGGGEKALEVTRRCVAQGHSVVVIVPESTPAVDELNDLGVAVTVGAISSKTTFTRTGINHARAVLILTGVDVTNLQAMLVAREAASQRSAIQPLLLACEVQDSELTAVLSASFAEQRGGRIECHIIDFTDNVARQLVPRLAPVLGASSIPHLLVVGGGDLALHIIRKIILNGPEGMRITVATRDPEATAKVFYAPNPGLENFQGLRFIEGEAGAGFASGAAVTDLLDEHRLDAALICTGDEAGIAAALSLCRGCSAREHPALPIFVRQRADRFLLEAARLTIRDANQAKVLFGFGDAAEECSPDLLLRGTLDRLARHIHEAYLAKSPSESTSVSWENLPETFRESCRRQADHVCVKLAWLGLEASPGPGPVNLELTDETLERLAAIEHWRWCVDRWLDGWIYGETKSESARTSPYLVPYDMLSDEIKALDRDAVRNLPDLLARAGMTVRRVKAQSA</sequence>
<dbReference type="AlphaFoldDB" id="A0A178MJT7"/>
<feature type="domain" description="RCK N-terminal" evidence="2">
    <location>
        <begin position="135"/>
        <end position="266"/>
    </location>
</feature>
<dbReference type="InterPro" id="IPR003032">
    <property type="entry name" value="Ryanodine_rcpt"/>
</dbReference>
<dbReference type="STRING" id="1285242.A6A04_19740"/>
<name>A0A178MJT7_9PROT</name>
<protein>
    <recommendedName>
        <fullName evidence="2">RCK N-terminal domain-containing protein</fullName>
    </recommendedName>
</protein>
<keyword evidence="1" id="KW-0472">Membrane</keyword>
<evidence type="ECO:0000313" key="4">
    <source>
        <dbReference type="Proteomes" id="UP000078428"/>
    </source>
</evidence>
<dbReference type="InterPro" id="IPR003148">
    <property type="entry name" value="RCK_N"/>
</dbReference>
<dbReference type="Gene3D" id="6.20.350.10">
    <property type="match status" value="1"/>
</dbReference>
<dbReference type="PROSITE" id="PS51201">
    <property type="entry name" value="RCK_N"/>
    <property type="match status" value="1"/>
</dbReference>
<evidence type="ECO:0000313" key="3">
    <source>
        <dbReference type="EMBL" id="OAN48833.1"/>
    </source>
</evidence>
<dbReference type="SUPFAM" id="SSF51735">
    <property type="entry name" value="NAD(P)-binding Rossmann-fold domains"/>
    <property type="match status" value="1"/>
</dbReference>
<comment type="caution">
    <text evidence="3">The sequence shown here is derived from an EMBL/GenBank/DDBJ whole genome shotgun (WGS) entry which is preliminary data.</text>
</comment>
<dbReference type="GO" id="GO:0006813">
    <property type="term" value="P:potassium ion transport"/>
    <property type="evidence" value="ECO:0007669"/>
    <property type="project" value="InterPro"/>
</dbReference>
<gene>
    <name evidence="3" type="ORF">A6A04_19740</name>
</gene>
<reference evidence="3 4" key="1">
    <citation type="submission" date="2016-04" db="EMBL/GenBank/DDBJ databases">
        <title>Draft genome sequence of freshwater magnetotactic bacteria Magnetospirillum marisnigri SP-1 and Magnetospirillum moscoviense BB-1.</title>
        <authorList>
            <person name="Koziaeva V."/>
            <person name="Dziuba M.V."/>
            <person name="Ivanov T.M."/>
            <person name="Kuznetsov B."/>
            <person name="Grouzdev D.S."/>
        </authorList>
    </citation>
    <scope>NUCLEOTIDE SEQUENCE [LARGE SCALE GENOMIC DNA]</scope>
    <source>
        <strain evidence="3 4">SP-1</strain>
    </source>
</reference>
<dbReference type="PANTHER" id="PTHR43833">
    <property type="entry name" value="POTASSIUM CHANNEL PROTEIN 2-RELATED-RELATED"/>
    <property type="match status" value="1"/>
</dbReference>
<feature type="transmembrane region" description="Helical" evidence="1">
    <location>
        <begin position="40"/>
        <end position="58"/>
    </location>
</feature>
<keyword evidence="1" id="KW-1133">Transmembrane helix</keyword>
<dbReference type="Pfam" id="PF02026">
    <property type="entry name" value="RyR"/>
    <property type="match status" value="1"/>
</dbReference>
<dbReference type="Pfam" id="PF02254">
    <property type="entry name" value="TrkA_N"/>
    <property type="match status" value="1"/>
</dbReference>
<dbReference type="EMBL" id="LWQT01000068">
    <property type="protein sequence ID" value="OAN48833.1"/>
    <property type="molecule type" value="Genomic_DNA"/>
</dbReference>
<dbReference type="InterPro" id="IPR050721">
    <property type="entry name" value="Trk_Ktr_HKT_K-transport"/>
</dbReference>
<evidence type="ECO:0000256" key="1">
    <source>
        <dbReference type="SAM" id="Phobius"/>
    </source>
</evidence>